<accession>A0A7W6JT29</accession>
<dbReference type="AlphaFoldDB" id="A0A7W6JT29"/>
<evidence type="ECO:0000313" key="2">
    <source>
        <dbReference type="Proteomes" id="UP000557392"/>
    </source>
</evidence>
<name>A0A7W6JT29_9SPHN</name>
<dbReference type="Proteomes" id="UP000557392">
    <property type="component" value="Unassembled WGS sequence"/>
</dbReference>
<keyword evidence="2" id="KW-1185">Reference proteome</keyword>
<gene>
    <name evidence="1" type="ORF">GGR46_002605</name>
</gene>
<sequence>MTLADYLASLPRRTAQAEVLRQSEALGAAPRHARDTGDGGKVIEYYGFDALATKVFLEKGVVSGIRYSSGFPDAVRGVRIGMHGREVVAVLGRAQRPWPMPHPNIILLYDKPEFLRIDVDRDSERVIDIYR</sequence>
<reference evidence="1 2" key="1">
    <citation type="submission" date="2020-08" db="EMBL/GenBank/DDBJ databases">
        <title>Genomic Encyclopedia of Type Strains, Phase IV (KMG-IV): sequencing the most valuable type-strain genomes for metagenomic binning, comparative biology and taxonomic classification.</title>
        <authorList>
            <person name="Goeker M."/>
        </authorList>
    </citation>
    <scope>NUCLEOTIDE SEQUENCE [LARGE SCALE GENOMIC DNA]</scope>
    <source>
        <strain evidence="1 2">DSM 101806</strain>
    </source>
</reference>
<dbReference type="RefSeq" id="WP_183998346.1">
    <property type="nucleotide sequence ID" value="NZ_JACIEH010000002.1"/>
</dbReference>
<dbReference type="EMBL" id="JACIEH010000002">
    <property type="protein sequence ID" value="MBB4099041.1"/>
    <property type="molecule type" value="Genomic_DNA"/>
</dbReference>
<comment type="caution">
    <text evidence="1">The sequence shown here is derived from an EMBL/GenBank/DDBJ whole genome shotgun (WGS) entry which is preliminary data.</text>
</comment>
<protein>
    <submittedName>
        <fullName evidence="1">Uncharacterized protein</fullName>
    </submittedName>
</protein>
<evidence type="ECO:0000313" key="1">
    <source>
        <dbReference type="EMBL" id="MBB4099041.1"/>
    </source>
</evidence>
<proteinExistence type="predicted"/>
<organism evidence="1 2">
    <name type="scientific">Sphingomonas kyeonggiensis</name>
    <dbReference type="NCBI Taxonomy" id="1268553"/>
    <lineage>
        <taxon>Bacteria</taxon>
        <taxon>Pseudomonadati</taxon>
        <taxon>Pseudomonadota</taxon>
        <taxon>Alphaproteobacteria</taxon>
        <taxon>Sphingomonadales</taxon>
        <taxon>Sphingomonadaceae</taxon>
        <taxon>Sphingomonas</taxon>
    </lineage>
</organism>